<evidence type="ECO:0000256" key="1">
    <source>
        <dbReference type="ARBA" id="ARBA00006566"/>
    </source>
</evidence>
<keyword evidence="4" id="KW-0067">ATP-binding</keyword>
<dbReference type="PIRSF" id="PIRSF000530">
    <property type="entry name" value="Galactokinase"/>
    <property type="match status" value="1"/>
</dbReference>
<sequence length="427" mass="47517">MYKISELKELLKNKKMSEKFSGIYGGDKNSIEEAYSRLSSTLEEFQKIDKSENIFIFSASGRTELSGNHTDHNNGCVLTASINLDKLAVVSKREDSKIIVYTNGYDTPDLIDINNLEIDKKEFGNSNALIRGVCSGLKNSGYKIGGFTGYLNNRVLIGSGLSSSASFESLIGEILNSLYNENKIEKTEIALIGQYAENIYFGKPCGLMDQMGCSLGGIISIDFKNPKSPIIEKVEYDFEKSGYALMIVDAKGDHSSLTGEYSAIREEMNAVAKYFSKEVCRDIRKEELILNASKIREKIGDRALMRAYHFITENERVINQINALKNNNIKEYINLMNDSGLSSFMYLQNCYSTTSSKNMGVALALMLTKDFLKGDGACRVHGGGFAGTIQSLIPLDKVEEYTNYMNSVFGEKSAKKIKIRQLPVCEI</sequence>
<dbReference type="PRINTS" id="PR00959">
    <property type="entry name" value="MEVGALKINASE"/>
</dbReference>
<dbReference type="GO" id="GO:0006012">
    <property type="term" value="P:galactose metabolic process"/>
    <property type="evidence" value="ECO:0007669"/>
    <property type="project" value="InterPro"/>
</dbReference>
<dbReference type="Gene3D" id="3.30.230.10">
    <property type="match status" value="1"/>
</dbReference>
<evidence type="ECO:0000256" key="3">
    <source>
        <dbReference type="ARBA" id="ARBA00022777"/>
    </source>
</evidence>
<dbReference type="InterPro" id="IPR006204">
    <property type="entry name" value="GHMP_kinase_N_dom"/>
</dbReference>
<dbReference type="Pfam" id="PF00288">
    <property type="entry name" value="GHMP_kinases_N"/>
    <property type="match status" value="1"/>
</dbReference>
<dbReference type="InterPro" id="IPR019539">
    <property type="entry name" value="GalKase_N"/>
</dbReference>
<keyword evidence="3 7" id="KW-0418">Kinase</keyword>
<proteinExistence type="inferred from homology"/>
<evidence type="ECO:0000256" key="4">
    <source>
        <dbReference type="ARBA" id="ARBA00022840"/>
    </source>
</evidence>
<feature type="domain" description="GHMP kinase N-terminal" evidence="5">
    <location>
        <begin position="135"/>
        <end position="217"/>
    </location>
</feature>
<evidence type="ECO:0000256" key="2">
    <source>
        <dbReference type="ARBA" id="ARBA00022741"/>
    </source>
</evidence>
<evidence type="ECO:0000313" key="8">
    <source>
        <dbReference type="Proteomes" id="UP000325116"/>
    </source>
</evidence>
<feature type="domain" description="Galactokinase N-terminal" evidence="6">
    <location>
        <begin position="43"/>
        <end position="92"/>
    </location>
</feature>
<dbReference type="Gene3D" id="3.30.70.890">
    <property type="entry name" value="GHMP kinase, C-terminal domain"/>
    <property type="match status" value="1"/>
</dbReference>
<dbReference type="InterPro" id="IPR014721">
    <property type="entry name" value="Ribsml_uS5_D2-typ_fold_subgr"/>
</dbReference>
<dbReference type="Pfam" id="PF10509">
    <property type="entry name" value="GalKase_gal_bdg"/>
    <property type="match status" value="1"/>
</dbReference>
<protein>
    <submittedName>
        <fullName evidence="7">Galactokinase</fullName>
    </submittedName>
</protein>
<dbReference type="SUPFAM" id="SSF55060">
    <property type="entry name" value="GHMP Kinase, C-terminal domain"/>
    <property type="match status" value="1"/>
</dbReference>
<dbReference type="EMBL" id="SAXT01000004">
    <property type="protein sequence ID" value="TXJ12206.1"/>
    <property type="molecule type" value="Genomic_DNA"/>
</dbReference>
<dbReference type="Proteomes" id="UP000325116">
    <property type="component" value="Unassembled WGS sequence"/>
</dbReference>
<gene>
    <name evidence="7" type="ORF">EPJ80_05285</name>
</gene>
<name>A0A5C8CGZ4_9SPIR</name>
<dbReference type="InterPro" id="IPR006206">
    <property type="entry name" value="Mevalonate/galactokinase"/>
</dbReference>
<dbReference type="PANTHER" id="PTHR10457:SF7">
    <property type="entry name" value="GALACTOKINASE-RELATED"/>
    <property type="match status" value="1"/>
</dbReference>
<accession>A0A5C8CGZ4</accession>
<evidence type="ECO:0000259" key="6">
    <source>
        <dbReference type="Pfam" id="PF10509"/>
    </source>
</evidence>
<dbReference type="RefSeq" id="WP_147758202.1">
    <property type="nucleotide sequence ID" value="NZ_SAXT01000004.1"/>
</dbReference>
<comment type="caution">
    <text evidence="7">The sequence shown here is derived from an EMBL/GenBank/DDBJ whole genome shotgun (WGS) entry which is preliminary data.</text>
</comment>
<dbReference type="GO" id="GO:0005829">
    <property type="term" value="C:cytosol"/>
    <property type="evidence" value="ECO:0007669"/>
    <property type="project" value="TreeGrafter"/>
</dbReference>
<dbReference type="PRINTS" id="PR00473">
    <property type="entry name" value="GALCTOKINASE"/>
</dbReference>
<dbReference type="InterPro" id="IPR036554">
    <property type="entry name" value="GHMP_kinase_C_sf"/>
</dbReference>
<keyword evidence="3 7" id="KW-0808">Transferase</keyword>
<keyword evidence="2" id="KW-0547">Nucleotide-binding</keyword>
<dbReference type="PANTHER" id="PTHR10457">
    <property type="entry name" value="MEVALONATE KINASE/GALACTOKINASE"/>
    <property type="match status" value="1"/>
</dbReference>
<comment type="similarity">
    <text evidence="1">Belongs to the GHMP kinase family. GalK subfamily.</text>
</comment>
<dbReference type="GO" id="GO:0004335">
    <property type="term" value="F:galactokinase activity"/>
    <property type="evidence" value="ECO:0007669"/>
    <property type="project" value="InterPro"/>
</dbReference>
<evidence type="ECO:0000313" key="7">
    <source>
        <dbReference type="EMBL" id="TXJ12206.1"/>
    </source>
</evidence>
<evidence type="ECO:0000259" key="5">
    <source>
        <dbReference type="Pfam" id="PF00288"/>
    </source>
</evidence>
<dbReference type="GO" id="GO:0005524">
    <property type="term" value="F:ATP binding"/>
    <property type="evidence" value="ECO:0007669"/>
    <property type="project" value="UniProtKB-KW"/>
</dbReference>
<dbReference type="SUPFAM" id="SSF54211">
    <property type="entry name" value="Ribosomal protein S5 domain 2-like"/>
    <property type="match status" value="1"/>
</dbReference>
<reference evidence="7 8" key="1">
    <citation type="journal article" date="1992" name="Lakartidningen">
        <title>[Penicillin V and not amoxicillin is the first choice preparation in acute otitis].</title>
        <authorList>
            <person name="Kamme C."/>
            <person name="Lundgren K."/>
            <person name="Prellner K."/>
        </authorList>
    </citation>
    <scope>NUCLEOTIDE SEQUENCE [LARGE SCALE GENOMIC DNA]</scope>
    <source>
        <strain evidence="7 8">W1</strain>
    </source>
</reference>
<dbReference type="AlphaFoldDB" id="A0A5C8CGZ4"/>
<organism evidence="7 8">
    <name type="scientific">Brachyspira aalborgi</name>
    <dbReference type="NCBI Taxonomy" id="29522"/>
    <lineage>
        <taxon>Bacteria</taxon>
        <taxon>Pseudomonadati</taxon>
        <taxon>Spirochaetota</taxon>
        <taxon>Spirochaetia</taxon>
        <taxon>Brachyspirales</taxon>
        <taxon>Brachyspiraceae</taxon>
        <taxon>Brachyspira</taxon>
    </lineage>
</organism>
<dbReference type="InterPro" id="IPR000705">
    <property type="entry name" value="Galactokinase"/>
</dbReference>
<dbReference type="InterPro" id="IPR020568">
    <property type="entry name" value="Ribosomal_Su5_D2-typ_SF"/>
</dbReference>